<dbReference type="CDD" id="cd01948">
    <property type="entry name" value="EAL"/>
    <property type="match status" value="1"/>
</dbReference>
<dbReference type="RefSeq" id="WP_239160710.1">
    <property type="nucleotide sequence ID" value="NZ_BOPH01000098.1"/>
</dbReference>
<evidence type="ECO:0000259" key="2">
    <source>
        <dbReference type="PROSITE" id="PS50883"/>
    </source>
</evidence>
<feature type="domain" description="EAL" evidence="2">
    <location>
        <begin position="1"/>
        <end position="273"/>
    </location>
</feature>
<reference evidence="3" key="1">
    <citation type="submission" date="2021-01" db="EMBL/GenBank/DDBJ databases">
        <title>Whole genome shotgun sequence of Virgisporangium ochraceum NBRC 16418.</title>
        <authorList>
            <person name="Komaki H."/>
            <person name="Tamura T."/>
        </authorList>
    </citation>
    <scope>NUCLEOTIDE SEQUENCE</scope>
    <source>
        <strain evidence="3">NBRC 16418</strain>
    </source>
</reference>
<dbReference type="InterPro" id="IPR035919">
    <property type="entry name" value="EAL_sf"/>
</dbReference>
<dbReference type="GO" id="GO:0071111">
    <property type="term" value="F:cyclic-guanylate-specific phosphodiesterase activity"/>
    <property type="evidence" value="ECO:0007669"/>
    <property type="project" value="InterPro"/>
</dbReference>
<dbReference type="Proteomes" id="UP000635606">
    <property type="component" value="Unassembled WGS sequence"/>
</dbReference>
<name>A0A8J3ZZ21_9ACTN</name>
<accession>A0A8J3ZZ21</accession>
<proteinExistence type="predicted"/>
<dbReference type="InterPro" id="IPR001633">
    <property type="entry name" value="EAL_dom"/>
</dbReference>
<gene>
    <name evidence="3" type="ORF">Voc01_071580</name>
</gene>
<dbReference type="PANTHER" id="PTHR33121">
    <property type="entry name" value="CYCLIC DI-GMP PHOSPHODIESTERASE PDEF"/>
    <property type="match status" value="1"/>
</dbReference>
<dbReference type="PROSITE" id="PS50883">
    <property type="entry name" value="EAL"/>
    <property type="match status" value="1"/>
</dbReference>
<sequence length="280" mass="29028">MSRQTPAGRRLLWLLGVLVLVNTVVSGTEVGLGPLVPRPVGHLVNPTAAALAAVMMAFIAAAFVVRPGHLVTSVAVFDPLWTGLQTAGAVLMSWSLLRLPLGLRSRVAALIGGFGSAVTVLLTTRPDVDAQVLIYPVASLATAISAYCHLSGGVVTGGARRRTAGTACCRTPARQLQRDDFGTGQSTLSLLATCPADSIKLDRSFVPGPGADAIAGAVIQLARALDIGAVAEGVETAEHVRALLGLGYRVGQGYHFARPMPAAELEERLARTRDGLAASR</sequence>
<organism evidence="3 4">
    <name type="scientific">Virgisporangium ochraceum</name>
    <dbReference type="NCBI Taxonomy" id="65505"/>
    <lineage>
        <taxon>Bacteria</taxon>
        <taxon>Bacillati</taxon>
        <taxon>Actinomycetota</taxon>
        <taxon>Actinomycetes</taxon>
        <taxon>Micromonosporales</taxon>
        <taxon>Micromonosporaceae</taxon>
        <taxon>Virgisporangium</taxon>
    </lineage>
</organism>
<protein>
    <recommendedName>
        <fullName evidence="2">EAL domain-containing protein</fullName>
    </recommendedName>
</protein>
<keyword evidence="1" id="KW-1133">Transmembrane helix</keyword>
<dbReference type="PANTHER" id="PTHR33121:SF70">
    <property type="entry name" value="SIGNALING PROTEIN YKOW"/>
    <property type="match status" value="1"/>
</dbReference>
<comment type="caution">
    <text evidence="3">The sequence shown here is derived from an EMBL/GenBank/DDBJ whole genome shotgun (WGS) entry which is preliminary data.</text>
</comment>
<dbReference type="InterPro" id="IPR050706">
    <property type="entry name" value="Cyclic-di-GMP_PDE-like"/>
</dbReference>
<keyword evidence="1" id="KW-0472">Membrane</keyword>
<feature type="transmembrane region" description="Helical" evidence="1">
    <location>
        <begin position="103"/>
        <end position="122"/>
    </location>
</feature>
<feature type="transmembrane region" description="Helical" evidence="1">
    <location>
        <begin position="43"/>
        <end position="65"/>
    </location>
</feature>
<evidence type="ECO:0000256" key="1">
    <source>
        <dbReference type="SAM" id="Phobius"/>
    </source>
</evidence>
<dbReference type="SMART" id="SM00052">
    <property type="entry name" value="EAL"/>
    <property type="match status" value="1"/>
</dbReference>
<dbReference type="Pfam" id="PF00563">
    <property type="entry name" value="EAL"/>
    <property type="match status" value="1"/>
</dbReference>
<keyword evidence="4" id="KW-1185">Reference proteome</keyword>
<keyword evidence="1" id="KW-0812">Transmembrane</keyword>
<evidence type="ECO:0000313" key="3">
    <source>
        <dbReference type="EMBL" id="GIJ72241.1"/>
    </source>
</evidence>
<dbReference type="Gene3D" id="3.20.20.450">
    <property type="entry name" value="EAL domain"/>
    <property type="match status" value="1"/>
</dbReference>
<evidence type="ECO:0000313" key="4">
    <source>
        <dbReference type="Proteomes" id="UP000635606"/>
    </source>
</evidence>
<dbReference type="EMBL" id="BOPH01000098">
    <property type="protein sequence ID" value="GIJ72241.1"/>
    <property type="molecule type" value="Genomic_DNA"/>
</dbReference>
<dbReference type="AlphaFoldDB" id="A0A8J3ZZ21"/>
<dbReference type="SUPFAM" id="SSF141868">
    <property type="entry name" value="EAL domain-like"/>
    <property type="match status" value="1"/>
</dbReference>